<sequence length="246" mass="26763">MSQNSNDGDKRSARERLRAERERDKVAERRRRQFKVAAVVVGVLAVATAVGATVAGLGREEAGSQSAKPVTVGQRSAPAKLTVYEDFRCPACAQFENAFRSTVKSLQRAGKLKAEYHLVTLIDGNMGGRGSREAANAALCARDKGKFAQYHDVLYQNQPSEQKDAFADTGRLIRLAGKVDGLVDASFKECVTSGRHEAQVKRSDEAFNESGHQGTPTVLLDGKNLYGDQSNPLTPDRLRKLVEAKS</sequence>
<reference evidence="9 10" key="1">
    <citation type="submission" date="2021-02" db="EMBL/GenBank/DDBJ databases">
        <title>Streptomyces spirodelae sp. nov., isolated from duckweed.</title>
        <authorList>
            <person name="Saimee Y."/>
            <person name="Duangmal K."/>
        </authorList>
    </citation>
    <scope>NUCLEOTIDE SEQUENCE [LARGE SCALE GENOMIC DNA]</scope>
    <source>
        <strain evidence="9 10">DW4-2</strain>
    </source>
</reference>
<feature type="region of interest" description="Disordered" evidence="6">
    <location>
        <begin position="200"/>
        <end position="246"/>
    </location>
</feature>
<feature type="transmembrane region" description="Helical" evidence="7">
    <location>
        <begin position="36"/>
        <end position="58"/>
    </location>
</feature>
<evidence type="ECO:0000256" key="2">
    <source>
        <dbReference type="ARBA" id="ARBA00022729"/>
    </source>
</evidence>
<keyword evidence="7" id="KW-0472">Membrane</keyword>
<evidence type="ECO:0000313" key="10">
    <source>
        <dbReference type="Proteomes" id="UP001518976"/>
    </source>
</evidence>
<feature type="compositionally biased region" description="Basic and acidic residues" evidence="6">
    <location>
        <begin position="7"/>
        <end position="27"/>
    </location>
</feature>
<keyword evidence="7" id="KW-0812">Transmembrane</keyword>
<dbReference type="Proteomes" id="UP001518976">
    <property type="component" value="Unassembled WGS sequence"/>
</dbReference>
<comment type="similarity">
    <text evidence="1">Belongs to the thioredoxin family. DsbA subfamily.</text>
</comment>
<accession>A0ABS3WSX8</accession>
<dbReference type="RefSeq" id="WP_209264922.1">
    <property type="nucleotide sequence ID" value="NZ_JAFFZN010000008.1"/>
</dbReference>
<comment type="caution">
    <text evidence="9">The sequence shown here is derived from an EMBL/GenBank/DDBJ whole genome shotgun (WGS) entry which is preliminary data.</text>
</comment>
<feature type="compositionally biased region" description="Basic and acidic residues" evidence="6">
    <location>
        <begin position="236"/>
        <end position="246"/>
    </location>
</feature>
<dbReference type="SUPFAM" id="SSF52833">
    <property type="entry name" value="Thioredoxin-like"/>
    <property type="match status" value="1"/>
</dbReference>
<evidence type="ECO:0000256" key="5">
    <source>
        <dbReference type="ARBA" id="ARBA00023284"/>
    </source>
</evidence>
<keyword evidence="7" id="KW-1133">Transmembrane helix</keyword>
<dbReference type="CDD" id="cd02972">
    <property type="entry name" value="DsbA_family"/>
    <property type="match status" value="1"/>
</dbReference>
<dbReference type="Pfam" id="PF13462">
    <property type="entry name" value="Thioredoxin_4"/>
    <property type="match status" value="1"/>
</dbReference>
<dbReference type="InterPro" id="IPR036249">
    <property type="entry name" value="Thioredoxin-like_sf"/>
</dbReference>
<keyword evidence="5" id="KW-0676">Redox-active center</keyword>
<dbReference type="EMBL" id="JAFFZN010000008">
    <property type="protein sequence ID" value="MBO8186144.1"/>
    <property type="molecule type" value="Genomic_DNA"/>
</dbReference>
<feature type="domain" description="Thioredoxin-like fold" evidence="8">
    <location>
        <begin position="68"/>
        <end position="243"/>
    </location>
</feature>
<evidence type="ECO:0000256" key="1">
    <source>
        <dbReference type="ARBA" id="ARBA00005791"/>
    </source>
</evidence>
<feature type="region of interest" description="Disordered" evidence="6">
    <location>
        <begin position="1"/>
        <end position="28"/>
    </location>
</feature>
<keyword evidence="2" id="KW-0732">Signal</keyword>
<keyword evidence="4" id="KW-1015">Disulfide bond</keyword>
<dbReference type="InterPro" id="IPR012336">
    <property type="entry name" value="Thioredoxin-like_fold"/>
</dbReference>
<evidence type="ECO:0000256" key="3">
    <source>
        <dbReference type="ARBA" id="ARBA00023002"/>
    </source>
</evidence>
<gene>
    <name evidence="9" type="ORF">JW592_11800</name>
</gene>
<evidence type="ECO:0000256" key="7">
    <source>
        <dbReference type="SAM" id="Phobius"/>
    </source>
</evidence>
<protein>
    <submittedName>
        <fullName evidence="9">Thioredoxin domain-containing protein</fullName>
    </submittedName>
</protein>
<evidence type="ECO:0000256" key="4">
    <source>
        <dbReference type="ARBA" id="ARBA00023157"/>
    </source>
</evidence>
<dbReference type="Gene3D" id="3.40.30.10">
    <property type="entry name" value="Glutaredoxin"/>
    <property type="match status" value="1"/>
</dbReference>
<organism evidence="9 10">
    <name type="scientific">Streptomyces spirodelae</name>
    <dbReference type="NCBI Taxonomy" id="2812904"/>
    <lineage>
        <taxon>Bacteria</taxon>
        <taxon>Bacillati</taxon>
        <taxon>Actinomycetota</taxon>
        <taxon>Actinomycetes</taxon>
        <taxon>Kitasatosporales</taxon>
        <taxon>Streptomycetaceae</taxon>
        <taxon>Streptomyces</taxon>
    </lineage>
</organism>
<proteinExistence type="inferred from homology"/>
<evidence type="ECO:0000256" key="6">
    <source>
        <dbReference type="SAM" id="MobiDB-lite"/>
    </source>
</evidence>
<evidence type="ECO:0000259" key="8">
    <source>
        <dbReference type="Pfam" id="PF13462"/>
    </source>
</evidence>
<dbReference type="PANTHER" id="PTHR13887:SF14">
    <property type="entry name" value="DISULFIDE BOND FORMATION PROTEIN D"/>
    <property type="match status" value="1"/>
</dbReference>
<keyword evidence="3" id="KW-0560">Oxidoreductase</keyword>
<name>A0ABS3WSX8_9ACTN</name>
<evidence type="ECO:0000313" key="9">
    <source>
        <dbReference type="EMBL" id="MBO8186144.1"/>
    </source>
</evidence>
<keyword evidence="10" id="KW-1185">Reference proteome</keyword>
<dbReference type="PANTHER" id="PTHR13887">
    <property type="entry name" value="GLUTATHIONE S-TRANSFERASE KAPPA"/>
    <property type="match status" value="1"/>
</dbReference>